<reference evidence="2 3" key="1">
    <citation type="submission" date="2020-07" db="EMBL/GenBank/DDBJ databases">
        <title>Organ Donor 1.</title>
        <authorList>
            <person name="Marsh A.J."/>
            <person name="Azcarate-Peril M.A."/>
        </authorList>
    </citation>
    <scope>NUCLEOTIDE SEQUENCE [LARGE SCALE GENOMIC DNA]</scope>
    <source>
        <strain evidence="2 3">AMC0712</strain>
    </source>
</reference>
<proteinExistence type="predicted"/>
<feature type="region of interest" description="Disordered" evidence="1">
    <location>
        <begin position="23"/>
        <end position="65"/>
    </location>
</feature>
<gene>
    <name evidence="2" type="ORF">H0N82_13400</name>
</gene>
<protein>
    <submittedName>
        <fullName evidence="2">Alpha-galactosidase</fullName>
    </submittedName>
</protein>
<organism evidence="2 3">
    <name type="scientific">Lacticaseibacillus rhamnosus</name>
    <name type="common">Lactobacillus rhamnosus</name>
    <dbReference type="NCBI Taxonomy" id="47715"/>
    <lineage>
        <taxon>Bacteria</taxon>
        <taxon>Bacillati</taxon>
        <taxon>Bacillota</taxon>
        <taxon>Bacilli</taxon>
        <taxon>Lactobacillales</taxon>
        <taxon>Lactobacillaceae</taxon>
        <taxon>Lacticaseibacillus</taxon>
    </lineage>
</organism>
<dbReference type="EMBL" id="JACCKI010000019">
    <property type="protein sequence ID" value="NZA06054.1"/>
    <property type="molecule type" value="Genomic_DNA"/>
</dbReference>
<comment type="caution">
    <text evidence="2">The sequence shown here is derived from an EMBL/GenBank/DDBJ whole genome shotgun (WGS) entry which is preliminary data.</text>
</comment>
<dbReference type="NCBIfam" id="NF040509">
    <property type="entry name" value="Lacto_palin_RPT"/>
    <property type="match status" value="1"/>
</dbReference>
<dbReference type="NCBIfam" id="NF040517">
    <property type="entry name" value="Lacto_Palin_RP2"/>
    <property type="match status" value="1"/>
</dbReference>
<evidence type="ECO:0000313" key="2">
    <source>
        <dbReference type="EMBL" id="NZA06054.1"/>
    </source>
</evidence>
<name>A0A853J6R3_LACRH</name>
<dbReference type="Proteomes" id="UP000552935">
    <property type="component" value="Unassembled WGS sequence"/>
</dbReference>
<sequence length="65" mass="6930">MAKARPSRPRPLTLRFLTGLAHAHHNASPAQKPACKDLGRNGQSPAITPKATYTPVSDRAGSRSL</sequence>
<dbReference type="AlphaFoldDB" id="A0A853J6R3"/>
<accession>A0A853J6R3</accession>
<evidence type="ECO:0000256" key="1">
    <source>
        <dbReference type="SAM" id="MobiDB-lite"/>
    </source>
</evidence>
<evidence type="ECO:0000313" key="3">
    <source>
        <dbReference type="Proteomes" id="UP000552935"/>
    </source>
</evidence>
<dbReference type="AntiFam" id="ANF00267">
    <property type="entry name" value="DNA repeat translations related to WP_015765070.1"/>
</dbReference>
<dbReference type="AntiFam" id="ANF00266">
    <property type="entry name" value="DNA repeat translations related to WP_020751851.1"/>
</dbReference>